<gene>
    <name evidence="2" type="ORF">UFOPK4000_00479</name>
</gene>
<proteinExistence type="predicted"/>
<dbReference type="Pfam" id="PF19320">
    <property type="entry name" value="GlfT2_domain3"/>
    <property type="match status" value="1"/>
</dbReference>
<dbReference type="EMBL" id="CAFBOT010000060">
    <property type="protein sequence ID" value="CAB4987156.1"/>
    <property type="molecule type" value="Genomic_DNA"/>
</dbReference>
<reference evidence="2" key="1">
    <citation type="submission" date="2020-05" db="EMBL/GenBank/DDBJ databases">
        <authorList>
            <person name="Chiriac C."/>
            <person name="Salcher M."/>
            <person name="Ghai R."/>
            <person name="Kavagutti S V."/>
        </authorList>
    </citation>
    <scope>NUCLEOTIDE SEQUENCE</scope>
</reference>
<evidence type="ECO:0000259" key="1">
    <source>
        <dbReference type="Pfam" id="PF19320"/>
    </source>
</evidence>
<feature type="domain" description="Galactofuranosyltransferase-2 C-terminal" evidence="1">
    <location>
        <begin position="60"/>
        <end position="110"/>
    </location>
</feature>
<sequence length="115" mass="13147">MLRAFGCLFALLLVGGYIIPRPLRLRRHGIGPIDARAVGVATLRNSILYRHDRIADGYVVQRDTKRFWKLLGEVAGSIVRIATSYNRLKREYRAAYPQMVSDAAWEERFSAALKR</sequence>
<name>A0A6J7N1K4_9ZZZZ</name>
<protein>
    <submittedName>
        <fullName evidence="2">Unannotated protein</fullName>
    </submittedName>
</protein>
<accession>A0A6J7N1K4</accession>
<dbReference type="AlphaFoldDB" id="A0A6J7N1K4"/>
<dbReference type="InterPro" id="IPR045699">
    <property type="entry name" value="GlfT2_C"/>
</dbReference>
<organism evidence="2">
    <name type="scientific">freshwater metagenome</name>
    <dbReference type="NCBI Taxonomy" id="449393"/>
    <lineage>
        <taxon>unclassified sequences</taxon>
        <taxon>metagenomes</taxon>
        <taxon>ecological metagenomes</taxon>
    </lineage>
</organism>
<evidence type="ECO:0000313" key="2">
    <source>
        <dbReference type="EMBL" id="CAB4987156.1"/>
    </source>
</evidence>